<feature type="transmembrane region" description="Helical" evidence="4">
    <location>
        <begin position="309"/>
        <end position="331"/>
    </location>
</feature>
<keyword evidence="4" id="KW-0812">Transmembrane</keyword>
<gene>
    <name evidence="7" type="ORF">Ae201684_010481</name>
    <name evidence="6" type="ORF">Ae201684_010482</name>
</gene>
<keyword evidence="2" id="KW-1015">Disulfide bond</keyword>
<dbReference type="EMBL" id="VJMJ01000134">
    <property type="protein sequence ID" value="KAF0732373.1"/>
    <property type="molecule type" value="Genomic_DNA"/>
</dbReference>
<evidence type="ECO:0000259" key="5">
    <source>
        <dbReference type="Pfam" id="PF00066"/>
    </source>
</evidence>
<comment type="caution">
    <text evidence="6">The sequence shown here is derived from an EMBL/GenBank/DDBJ whole genome shotgun (WGS) entry which is preliminary data.</text>
</comment>
<sequence length="600" mass="67596">MAIQAKAVDTARQPDAWMDNAMSTKFTWLRRLVYVFANVKHIMTAIYLASQVVLLLTTNEAQQRTSHFYAPNTVVVIYSLLVALHVASMIQYGSRRCRGRFARPGNKVAAISLSSDGRFKSHHRIYTTIVQAMSTQTFILTFNALELACQSYEAFELASKLVDSYLVTVYVLLVVLHACLTPLFLVVKRSTINLILLTWTSSLISFGLSCLIHFFGLIYPLLYYMFVDVNLDTSPTWLTHYILYVRYNFITSPTDFIAKVVVQMGSLASLWRLVDNVELAMTLQKLQRHSSTFIKTAPPTPTSRRALKLYNILSLAWGVILFVSLFHAMWFRTECPATCVKSVTPLWSTHCQCMFVHVNCHLLGHQDVEIRCDLRHGILNSTLHQFDQLYFIGIYFTNTTSWDGTFPATVNTVTMSYGALETIPSILERDIPASMVALRLSSHPFQAFEIPPAWHLVRDLRLVNLSHVVFDPTTLATFDFIMLVLAFANLTTLPPGIDAMSHLATVDVSGNLFDKAPRTLLSRQVQVIACGNPINLTEPLDPPQRLNFDWTQSTSCWNPCAPSCFPYMVADHQCQLACFTPGCNFDGGDCDDFGFDPPLQ</sequence>
<evidence type="ECO:0000313" key="8">
    <source>
        <dbReference type="Proteomes" id="UP000481153"/>
    </source>
</evidence>
<reference evidence="6 8" key="1">
    <citation type="submission" date="2019-07" db="EMBL/GenBank/DDBJ databases">
        <title>Genomics analysis of Aphanomyces spp. identifies a new class of oomycete effector associated with host adaptation.</title>
        <authorList>
            <person name="Gaulin E."/>
        </authorList>
    </citation>
    <scope>NUCLEOTIDE SEQUENCE [LARGE SCALE GENOMIC DNA]</scope>
    <source>
        <strain evidence="6 8">ATCC 201684</strain>
    </source>
</reference>
<dbReference type="Gene3D" id="3.80.10.10">
    <property type="entry name" value="Ribonuclease Inhibitor"/>
    <property type="match status" value="1"/>
</dbReference>
<accession>A0A6G0WXR1</accession>
<protein>
    <recommendedName>
        <fullName evidence="5">LNR domain-containing protein</fullName>
    </recommendedName>
</protein>
<feature type="domain" description="LNR" evidence="5">
    <location>
        <begin position="557"/>
        <end position="591"/>
    </location>
</feature>
<keyword evidence="4" id="KW-0472">Membrane</keyword>
<evidence type="ECO:0000313" key="7">
    <source>
        <dbReference type="EMBL" id="KAF0732429.1"/>
    </source>
</evidence>
<feature type="transmembrane region" description="Helical" evidence="4">
    <location>
        <begin position="68"/>
        <end position="90"/>
    </location>
</feature>
<keyword evidence="8" id="KW-1185">Reference proteome</keyword>
<dbReference type="VEuPathDB" id="FungiDB:AeMF1_001804"/>
<evidence type="ECO:0000256" key="1">
    <source>
        <dbReference type="ARBA" id="ARBA00022737"/>
    </source>
</evidence>
<evidence type="ECO:0000313" key="6">
    <source>
        <dbReference type="EMBL" id="KAF0732373.1"/>
    </source>
</evidence>
<keyword evidence="3" id="KW-0325">Glycoprotein</keyword>
<dbReference type="InterPro" id="IPR000800">
    <property type="entry name" value="Notch_dom"/>
</dbReference>
<evidence type="ECO:0000256" key="3">
    <source>
        <dbReference type="ARBA" id="ARBA00023180"/>
    </source>
</evidence>
<organism evidence="6 8">
    <name type="scientific">Aphanomyces euteiches</name>
    <dbReference type="NCBI Taxonomy" id="100861"/>
    <lineage>
        <taxon>Eukaryota</taxon>
        <taxon>Sar</taxon>
        <taxon>Stramenopiles</taxon>
        <taxon>Oomycota</taxon>
        <taxon>Saprolegniomycetes</taxon>
        <taxon>Saprolegniales</taxon>
        <taxon>Verrucalvaceae</taxon>
        <taxon>Aphanomyces</taxon>
    </lineage>
</organism>
<evidence type="ECO:0000256" key="2">
    <source>
        <dbReference type="ARBA" id="ARBA00023157"/>
    </source>
</evidence>
<feature type="transmembrane region" description="Helical" evidence="4">
    <location>
        <begin position="165"/>
        <end position="187"/>
    </location>
</feature>
<dbReference type="Proteomes" id="UP000481153">
    <property type="component" value="Unassembled WGS sequence"/>
</dbReference>
<dbReference type="EMBL" id="VJMJ01000133">
    <property type="protein sequence ID" value="KAF0732429.1"/>
    <property type="molecule type" value="Genomic_DNA"/>
</dbReference>
<feature type="transmembrane region" description="Helical" evidence="4">
    <location>
        <begin position="32"/>
        <end position="56"/>
    </location>
</feature>
<dbReference type="Pfam" id="PF00066">
    <property type="entry name" value="Notch"/>
    <property type="match status" value="1"/>
</dbReference>
<keyword evidence="4" id="KW-1133">Transmembrane helix</keyword>
<dbReference type="AlphaFoldDB" id="A0A6G0WXR1"/>
<dbReference type="SUPFAM" id="SSF52058">
    <property type="entry name" value="L domain-like"/>
    <property type="match status" value="1"/>
</dbReference>
<dbReference type="Gene3D" id="3.30.300.320">
    <property type="match status" value="1"/>
</dbReference>
<keyword evidence="1" id="KW-0677">Repeat</keyword>
<evidence type="ECO:0000256" key="4">
    <source>
        <dbReference type="SAM" id="Phobius"/>
    </source>
</evidence>
<dbReference type="InterPro" id="IPR032675">
    <property type="entry name" value="LRR_dom_sf"/>
</dbReference>
<proteinExistence type="predicted"/>
<feature type="transmembrane region" description="Helical" evidence="4">
    <location>
        <begin position="194"/>
        <end position="221"/>
    </location>
</feature>
<name>A0A6G0WXR1_9STRA</name>